<evidence type="ECO:0000256" key="1">
    <source>
        <dbReference type="ARBA" id="ARBA00004571"/>
    </source>
</evidence>
<feature type="signal peptide" evidence="11">
    <location>
        <begin position="1"/>
        <end position="20"/>
    </location>
</feature>
<comment type="subunit">
    <text evidence="2">Homotrimer.</text>
</comment>
<keyword evidence="4" id="KW-1134">Transmembrane beta strand</keyword>
<dbReference type="Gene3D" id="2.40.160.10">
    <property type="entry name" value="Porin"/>
    <property type="match status" value="1"/>
</dbReference>
<evidence type="ECO:0000256" key="3">
    <source>
        <dbReference type="ARBA" id="ARBA00022448"/>
    </source>
</evidence>
<keyword evidence="6 11" id="KW-0732">Signal</keyword>
<evidence type="ECO:0000259" key="12">
    <source>
        <dbReference type="Pfam" id="PF13609"/>
    </source>
</evidence>
<dbReference type="EMBL" id="QYUO01000002">
    <property type="protein sequence ID" value="RJF95488.1"/>
    <property type="molecule type" value="Genomic_DNA"/>
</dbReference>
<sequence length="347" mass="35643">MKKTLCIMLGASAMASAAWAQTNVAIYGIVDAGIVRESGGVAGSVTKLGSGIASGSRIGFRGREDLGGGMAAQFVLETGTNIDTGAMGQGGLLFGRQAHVGLSTGAGTLTFGRQYTPLFMAVNAVDPFLGFSMAGSANNILSEGGIRMNNTVKYAMPATGPFTADIAYGFGEVAGDSSAGRNVGASVGYSSGPLSIRLAYHRANNVPAAGVAPDDGRSILLGGVYNFGVAKFHLGVQSNKGLITINGRAIPRTDSRDVLVGVTVPFGVSSVMASYIRKDARSALNRDANQMAIGVTYPLSKRTDLYASYARIDNDAAAGTANFYTVGNGSDTGTGDKAFNFGIRHTF</sequence>
<dbReference type="PANTHER" id="PTHR34501">
    <property type="entry name" value="PROTEIN YDDL-RELATED"/>
    <property type="match status" value="1"/>
</dbReference>
<evidence type="ECO:0000256" key="2">
    <source>
        <dbReference type="ARBA" id="ARBA00011233"/>
    </source>
</evidence>
<dbReference type="PRINTS" id="PR00184">
    <property type="entry name" value="NEISSPPORIN"/>
</dbReference>
<keyword evidence="14" id="KW-1185">Reference proteome</keyword>
<dbReference type="AlphaFoldDB" id="A0A3A3FJ20"/>
<dbReference type="SUPFAM" id="SSF56935">
    <property type="entry name" value="Porins"/>
    <property type="match status" value="1"/>
</dbReference>
<reference evidence="14" key="1">
    <citation type="submission" date="2018-09" db="EMBL/GenBank/DDBJ databases">
        <authorList>
            <person name="Zhu H."/>
        </authorList>
    </citation>
    <scope>NUCLEOTIDE SEQUENCE [LARGE SCALE GENOMIC DNA]</scope>
    <source>
        <strain evidence="14">K1R23-30</strain>
    </source>
</reference>
<gene>
    <name evidence="13" type="ORF">D3871_18980</name>
</gene>
<name>A0A3A3FJ20_9BURK</name>
<evidence type="ECO:0000256" key="6">
    <source>
        <dbReference type="ARBA" id="ARBA00022729"/>
    </source>
</evidence>
<evidence type="ECO:0000256" key="4">
    <source>
        <dbReference type="ARBA" id="ARBA00022452"/>
    </source>
</evidence>
<evidence type="ECO:0000256" key="5">
    <source>
        <dbReference type="ARBA" id="ARBA00022692"/>
    </source>
</evidence>
<evidence type="ECO:0000313" key="13">
    <source>
        <dbReference type="EMBL" id="RJF95488.1"/>
    </source>
</evidence>
<organism evidence="13 14">
    <name type="scientific">Noviherbaspirillum saxi</name>
    <dbReference type="NCBI Taxonomy" id="2320863"/>
    <lineage>
        <taxon>Bacteria</taxon>
        <taxon>Pseudomonadati</taxon>
        <taxon>Pseudomonadota</taxon>
        <taxon>Betaproteobacteria</taxon>
        <taxon>Burkholderiales</taxon>
        <taxon>Oxalobacteraceae</taxon>
        <taxon>Noviherbaspirillum</taxon>
    </lineage>
</organism>
<evidence type="ECO:0000256" key="8">
    <source>
        <dbReference type="ARBA" id="ARBA00023114"/>
    </source>
</evidence>
<dbReference type="CDD" id="cd00342">
    <property type="entry name" value="gram_neg_porins"/>
    <property type="match status" value="1"/>
</dbReference>
<dbReference type="PRINTS" id="PR00182">
    <property type="entry name" value="ECOLNEIPORIN"/>
</dbReference>
<keyword evidence="3" id="KW-0813">Transport</keyword>
<keyword evidence="10" id="KW-0998">Cell outer membrane</keyword>
<evidence type="ECO:0000256" key="7">
    <source>
        <dbReference type="ARBA" id="ARBA00023065"/>
    </source>
</evidence>
<protein>
    <submittedName>
        <fullName evidence="13">Porin</fullName>
    </submittedName>
</protein>
<keyword evidence="8" id="KW-0626">Porin</keyword>
<comment type="subcellular location">
    <subcellularLocation>
        <location evidence="1">Cell outer membrane</location>
        <topology evidence="1">Multi-pass membrane protein</topology>
    </subcellularLocation>
</comment>
<proteinExistence type="predicted"/>
<dbReference type="Pfam" id="PF13609">
    <property type="entry name" value="Porin_4"/>
    <property type="match status" value="1"/>
</dbReference>
<dbReference type="OrthoDB" id="5289162at2"/>
<keyword evidence="5" id="KW-0812">Transmembrane</keyword>
<evidence type="ECO:0000256" key="10">
    <source>
        <dbReference type="ARBA" id="ARBA00023237"/>
    </source>
</evidence>
<keyword evidence="9" id="KW-0472">Membrane</keyword>
<dbReference type="InterPro" id="IPR002299">
    <property type="entry name" value="Porin_Neis"/>
</dbReference>
<dbReference type="GO" id="GO:0015288">
    <property type="term" value="F:porin activity"/>
    <property type="evidence" value="ECO:0007669"/>
    <property type="project" value="UniProtKB-KW"/>
</dbReference>
<keyword evidence="7" id="KW-0406">Ion transport</keyword>
<dbReference type="GO" id="GO:0034220">
    <property type="term" value="P:monoatomic ion transmembrane transport"/>
    <property type="evidence" value="ECO:0007669"/>
    <property type="project" value="InterPro"/>
</dbReference>
<comment type="caution">
    <text evidence="13">The sequence shown here is derived from an EMBL/GenBank/DDBJ whole genome shotgun (WGS) entry which is preliminary data.</text>
</comment>
<accession>A0A3A3FJ20</accession>
<dbReference type="InterPro" id="IPR023614">
    <property type="entry name" value="Porin_dom_sf"/>
</dbReference>
<dbReference type="InterPro" id="IPR050298">
    <property type="entry name" value="Gram-neg_bact_OMP"/>
</dbReference>
<evidence type="ECO:0000313" key="14">
    <source>
        <dbReference type="Proteomes" id="UP000265955"/>
    </source>
</evidence>
<dbReference type="InterPro" id="IPR033900">
    <property type="entry name" value="Gram_neg_porin_domain"/>
</dbReference>
<dbReference type="GO" id="GO:0046930">
    <property type="term" value="C:pore complex"/>
    <property type="evidence" value="ECO:0007669"/>
    <property type="project" value="UniProtKB-KW"/>
</dbReference>
<feature type="domain" description="Porin" evidence="12">
    <location>
        <begin position="11"/>
        <end position="316"/>
    </location>
</feature>
<dbReference type="Proteomes" id="UP000265955">
    <property type="component" value="Unassembled WGS sequence"/>
</dbReference>
<dbReference type="GO" id="GO:0009279">
    <property type="term" value="C:cell outer membrane"/>
    <property type="evidence" value="ECO:0007669"/>
    <property type="project" value="UniProtKB-SubCell"/>
</dbReference>
<feature type="chain" id="PRO_5017387260" evidence="11">
    <location>
        <begin position="21"/>
        <end position="347"/>
    </location>
</feature>
<dbReference type="PANTHER" id="PTHR34501:SF9">
    <property type="entry name" value="MAJOR OUTER MEMBRANE PROTEIN P.IA"/>
    <property type="match status" value="1"/>
</dbReference>
<dbReference type="InterPro" id="IPR001702">
    <property type="entry name" value="Porin_Gram-ve"/>
</dbReference>
<evidence type="ECO:0000256" key="11">
    <source>
        <dbReference type="SAM" id="SignalP"/>
    </source>
</evidence>
<evidence type="ECO:0000256" key="9">
    <source>
        <dbReference type="ARBA" id="ARBA00023136"/>
    </source>
</evidence>